<comment type="similarity">
    <text evidence="1">Belongs to the selenoprotein M/F family.</text>
</comment>
<reference evidence="7 8" key="1">
    <citation type="submission" date="2019-09" db="EMBL/GenBank/DDBJ databases">
        <title>Bird 10,000 Genomes (B10K) Project - Family phase.</title>
        <authorList>
            <person name="Zhang G."/>
        </authorList>
    </citation>
    <scope>NUCLEOTIDE SEQUENCE [LARGE SCALE GENOMIC DNA]</scope>
    <source>
        <strain evidence="7">B10K-DU-029-46</strain>
    </source>
</reference>
<dbReference type="InterPro" id="IPR014912">
    <property type="entry name" value="Sep15_SelM_dom"/>
</dbReference>
<feature type="domain" description="Selenoprotein F/M" evidence="6">
    <location>
        <begin position="15"/>
        <end position="63"/>
    </location>
</feature>
<dbReference type="EMBL" id="VZTY01014076">
    <property type="protein sequence ID" value="NXU52044.1"/>
    <property type="molecule type" value="Genomic_DNA"/>
</dbReference>
<dbReference type="InterPro" id="IPR038219">
    <property type="entry name" value="Sep15/SelM_sf"/>
</dbReference>
<dbReference type="InterPro" id="IPR036249">
    <property type="entry name" value="Thioredoxin-like_sf"/>
</dbReference>
<sequence>SGLRAQHLLLLNTPSSHNLEMKHLPGADPELVLLSHQYKELERIPLSDMTREEINQLVQELGFYRKETPDSPVPEEFRFAPARPPHTLLSPQAPTADSETPPEPAEGEHADL</sequence>
<protein>
    <recommendedName>
        <fullName evidence="4">Selenoprotein M</fullName>
    </recommendedName>
</protein>
<evidence type="ECO:0000256" key="2">
    <source>
        <dbReference type="ARBA" id="ARBA00022729"/>
    </source>
</evidence>
<evidence type="ECO:0000256" key="1">
    <source>
        <dbReference type="ARBA" id="ARBA00005742"/>
    </source>
</evidence>
<proteinExistence type="inferred from homology"/>
<evidence type="ECO:0000256" key="5">
    <source>
        <dbReference type="SAM" id="MobiDB-lite"/>
    </source>
</evidence>
<feature type="non-terminal residue" evidence="7">
    <location>
        <position position="1"/>
    </location>
</feature>
<dbReference type="GO" id="GO:0005788">
    <property type="term" value="C:endoplasmic reticulum lumen"/>
    <property type="evidence" value="ECO:0007669"/>
    <property type="project" value="TreeGrafter"/>
</dbReference>
<dbReference type="PANTHER" id="PTHR13077:SF7">
    <property type="entry name" value="SELENOPROTEIN M"/>
    <property type="match status" value="1"/>
</dbReference>
<dbReference type="PANTHER" id="PTHR13077">
    <property type="entry name" value="SELENOPROTEIN F"/>
    <property type="match status" value="1"/>
</dbReference>
<dbReference type="OrthoDB" id="25165at2759"/>
<comment type="caution">
    <text evidence="7">The sequence shown here is derived from an EMBL/GenBank/DDBJ whole genome shotgun (WGS) entry which is preliminary data.</text>
</comment>
<dbReference type="InterPro" id="IPR039992">
    <property type="entry name" value="Sep15_SelM"/>
</dbReference>
<dbReference type="Gene3D" id="3.40.30.50">
    <property type="entry name" value="Sep15/SelM thioredoxin-like domain, active-site redox motif"/>
    <property type="match status" value="1"/>
</dbReference>
<evidence type="ECO:0000256" key="4">
    <source>
        <dbReference type="ARBA" id="ARBA00040773"/>
    </source>
</evidence>
<keyword evidence="8" id="KW-1185">Reference proteome</keyword>
<gene>
    <name evidence="7" type="primary">Selenom</name>
    <name evidence="7" type="ORF">TURVEL_R13276</name>
</gene>
<accession>A0A7L3LD85</accession>
<evidence type="ECO:0000313" key="7">
    <source>
        <dbReference type="EMBL" id="NXU52044.1"/>
    </source>
</evidence>
<dbReference type="SUPFAM" id="SSF52833">
    <property type="entry name" value="Thioredoxin-like"/>
    <property type="match status" value="1"/>
</dbReference>
<feature type="compositionally biased region" description="Polar residues" evidence="5">
    <location>
        <begin position="89"/>
        <end position="98"/>
    </location>
</feature>
<evidence type="ECO:0000256" key="3">
    <source>
        <dbReference type="ARBA" id="ARBA00022933"/>
    </source>
</evidence>
<feature type="region of interest" description="Disordered" evidence="5">
    <location>
        <begin position="67"/>
        <end position="112"/>
    </location>
</feature>
<evidence type="ECO:0000313" key="8">
    <source>
        <dbReference type="Proteomes" id="UP000582182"/>
    </source>
</evidence>
<organism evidence="7 8">
    <name type="scientific">Turnix velox</name>
    <name type="common">Little buttonquail</name>
    <dbReference type="NCBI Taxonomy" id="2529409"/>
    <lineage>
        <taxon>Eukaryota</taxon>
        <taxon>Metazoa</taxon>
        <taxon>Chordata</taxon>
        <taxon>Craniata</taxon>
        <taxon>Vertebrata</taxon>
        <taxon>Euteleostomi</taxon>
        <taxon>Archelosauria</taxon>
        <taxon>Archosauria</taxon>
        <taxon>Dinosauria</taxon>
        <taxon>Saurischia</taxon>
        <taxon>Theropoda</taxon>
        <taxon>Coelurosauria</taxon>
        <taxon>Aves</taxon>
        <taxon>Neognathae</taxon>
        <taxon>Neoaves</taxon>
        <taxon>Charadriiformes</taxon>
        <taxon>Turnicidae</taxon>
        <taxon>Turnix</taxon>
    </lineage>
</organism>
<feature type="non-terminal residue" evidence="7">
    <location>
        <position position="112"/>
    </location>
</feature>
<dbReference type="Pfam" id="PF08806">
    <property type="entry name" value="Sep15_SelM"/>
    <property type="match status" value="1"/>
</dbReference>
<keyword evidence="3" id="KW-0712">Selenocysteine</keyword>
<name>A0A7L3LD85_9CHAR</name>
<evidence type="ECO:0000259" key="6">
    <source>
        <dbReference type="Pfam" id="PF08806"/>
    </source>
</evidence>
<dbReference type="Proteomes" id="UP000582182">
    <property type="component" value="Unassembled WGS sequence"/>
</dbReference>
<dbReference type="AlphaFoldDB" id="A0A7L3LD85"/>
<keyword evidence="2" id="KW-0732">Signal</keyword>
<dbReference type="GO" id="GO:0016491">
    <property type="term" value="F:oxidoreductase activity"/>
    <property type="evidence" value="ECO:0007669"/>
    <property type="project" value="TreeGrafter"/>
</dbReference>